<dbReference type="RefSeq" id="WP_254157610.1">
    <property type="nucleotide sequence ID" value="NZ_CP100355.1"/>
</dbReference>
<organism evidence="2 3">
    <name type="scientific">Natronosalvus rutilus</name>
    <dbReference type="NCBI Taxonomy" id="2953753"/>
    <lineage>
        <taxon>Archaea</taxon>
        <taxon>Methanobacteriati</taxon>
        <taxon>Methanobacteriota</taxon>
        <taxon>Stenosarchaea group</taxon>
        <taxon>Halobacteria</taxon>
        <taxon>Halobacteriales</taxon>
        <taxon>Natrialbaceae</taxon>
        <taxon>Natronosalvus</taxon>
    </lineage>
</organism>
<evidence type="ECO:0000313" key="3">
    <source>
        <dbReference type="Proteomes" id="UP001056855"/>
    </source>
</evidence>
<feature type="transmembrane region" description="Helical" evidence="1">
    <location>
        <begin position="12"/>
        <end position="33"/>
    </location>
</feature>
<keyword evidence="3" id="KW-1185">Reference proteome</keyword>
<proteinExistence type="predicted"/>
<protein>
    <submittedName>
        <fullName evidence="2">Uncharacterized protein</fullName>
    </submittedName>
</protein>
<dbReference type="GeneID" id="73291614"/>
<dbReference type="AlphaFoldDB" id="A0A9E7N9H6"/>
<dbReference type="InterPro" id="IPR055947">
    <property type="entry name" value="DUF7525"/>
</dbReference>
<keyword evidence="1" id="KW-0472">Membrane</keyword>
<dbReference type="KEGG" id="sawl:NGM29_16170"/>
<reference evidence="2" key="1">
    <citation type="submission" date="2022-06" db="EMBL/GenBank/DDBJ databases">
        <title>Diverse halophilic archaea isolated from saline environments.</title>
        <authorList>
            <person name="Cui H.-L."/>
        </authorList>
    </citation>
    <scope>NUCLEOTIDE SEQUENCE</scope>
    <source>
        <strain evidence="2">WLHS1</strain>
    </source>
</reference>
<keyword evidence="1" id="KW-1133">Transmembrane helix</keyword>
<dbReference type="Pfam" id="PF24369">
    <property type="entry name" value="DUF7525"/>
    <property type="match status" value="1"/>
</dbReference>
<evidence type="ECO:0000313" key="2">
    <source>
        <dbReference type="EMBL" id="UTF53286.1"/>
    </source>
</evidence>
<dbReference type="EMBL" id="CP100355">
    <property type="protein sequence ID" value="UTF53286.1"/>
    <property type="molecule type" value="Genomic_DNA"/>
</dbReference>
<name>A0A9E7N9H6_9EURY</name>
<evidence type="ECO:0000256" key="1">
    <source>
        <dbReference type="SAM" id="Phobius"/>
    </source>
</evidence>
<accession>A0A9E7N9H6</accession>
<dbReference type="Proteomes" id="UP001056855">
    <property type="component" value="Chromosome"/>
</dbReference>
<feature type="transmembrane region" description="Helical" evidence="1">
    <location>
        <begin position="39"/>
        <end position="60"/>
    </location>
</feature>
<gene>
    <name evidence="2" type="ORF">NGM29_16170</name>
</gene>
<keyword evidence="1" id="KW-0812">Transmembrane</keyword>
<sequence>MADHTQTTDKGVGVGLVFGAVAIISALVMLTTAPEISAAWGFAAAVTFSALAIVGMHFYWH</sequence>